<proteinExistence type="predicted"/>
<sequence>SLRTSNRRRSSTPKNAACKHPQRRRRTFSAASVRLSPGCTGLRELRHTVAVGCSNCSSTFHARKAENTADAPSHTTRTVVSDLPPPCFSTDDAYQH</sequence>
<evidence type="ECO:0000256" key="1">
    <source>
        <dbReference type="SAM" id="MobiDB-lite"/>
    </source>
</evidence>
<dbReference type="EMBL" id="GEGO01007246">
    <property type="protein sequence ID" value="JAR88158.1"/>
    <property type="molecule type" value="Transcribed_RNA"/>
</dbReference>
<feature type="region of interest" description="Disordered" evidence="1">
    <location>
        <begin position="65"/>
        <end position="96"/>
    </location>
</feature>
<feature type="region of interest" description="Disordered" evidence="1">
    <location>
        <begin position="1"/>
        <end position="29"/>
    </location>
</feature>
<protein>
    <submittedName>
        <fullName evidence="2">Uncharacterized protein</fullName>
    </submittedName>
</protein>
<evidence type="ECO:0000313" key="2">
    <source>
        <dbReference type="EMBL" id="JAR88158.1"/>
    </source>
</evidence>
<accession>A0A147BBL4</accession>
<dbReference type="AlphaFoldDB" id="A0A147BBL4"/>
<name>A0A147BBL4_IXORI</name>
<feature type="compositionally biased region" description="Basic residues" evidence="1">
    <location>
        <begin position="1"/>
        <end position="11"/>
    </location>
</feature>
<organism evidence="2">
    <name type="scientific">Ixodes ricinus</name>
    <name type="common">Common tick</name>
    <name type="synonym">Acarus ricinus</name>
    <dbReference type="NCBI Taxonomy" id="34613"/>
    <lineage>
        <taxon>Eukaryota</taxon>
        <taxon>Metazoa</taxon>
        <taxon>Ecdysozoa</taxon>
        <taxon>Arthropoda</taxon>
        <taxon>Chelicerata</taxon>
        <taxon>Arachnida</taxon>
        <taxon>Acari</taxon>
        <taxon>Parasitiformes</taxon>
        <taxon>Ixodida</taxon>
        <taxon>Ixodoidea</taxon>
        <taxon>Ixodidae</taxon>
        <taxon>Ixodinae</taxon>
        <taxon>Ixodes</taxon>
    </lineage>
</organism>
<feature type="non-terminal residue" evidence="2">
    <location>
        <position position="1"/>
    </location>
</feature>
<reference evidence="2" key="1">
    <citation type="journal article" date="2018" name="PLoS Negl. Trop. Dis.">
        <title>Sialome diversity of ticks revealed by RNAseq of single tick salivary glands.</title>
        <authorList>
            <person name="Perner J."/>
            <person name="Kropackova S."/>
            <person name="Kopacek P."/>
            <person name="Ribeiro J.M."/>
        </authorList>
    </citation>
    <scope>NUCLEOTIDE SEQUENCE</scope>
    <source>
        <strain evidence="2">Siblings of single egg batch collected in Ceske Budejovice</strain>
        <tissue evidence="2">Salivary glands</tissue>
    </source>
</reference>